<evidence type="ECO:0000256" key="6">
    <source>
        <dbReference type="ARBA" id="ARBA00012947"/>
    </source>
</evidence>
<evidence type="ECO:0000256" key="9">
    <source>
        <dbReference type="ARBA" id="ARBA00029596"/>
    </source>
</evidence>
<dbReference type="EC" id="4.1.1.112" evidence="6"/>
<evidence type="ECO:0000256" key="1">
    <source>
        <dbReference type="ARBA" id="ARBA00001342"/>
    </source>
</evidence>
<evidence type="ECO:0000313" key="15">
    <source>
        <dbReference type="Proteomes" id="UP000317371"/>
    </source>
</evidence>
<dbReference type="EC" id="4.1.3.17" evidence="5"/>
<dbReference type="CDD" id="cd16841">
    <property type="entry name" value="RraA_family"/>
    <property type="match status" value="1"/>
</dbReference>
<keyword evidence="13" id="KW-0460">Magnesium</keyword>
<evidence type="ECO:0000256" key="3">
    <source>
        <dbReference type="ARBA" id="ARBA00008621"/>
    </source>
</evidence>
<evidence type="ECO:0000256" key="7">
    <source>
        <dbReference type="ARBA" id="ARBA00016549"/>
    </source>
</evidence>
<evidence type="ECO:0000256" key="12">
    <source>
        <dbReference type="ARBA" id="ARBA00047973"/>
    </source>
</evidence>
<comment type="subunit">
    <text evidence="4">Homotrimer.</text>
</comment>
<sequence length="266" mass="29513">MPRPSEKFDIILPRPDNVQLPISGPPFQRPDPELIRQLYEVSSATASAILHRMGIRQNYIQGPVPRMPGAKVVGPAVTLQFMPQREDIASGAGQEQTEKVSALWSVFDTVEPGDVLVIQAWGDMYTGCMGDMLTTYFKGRGGAGVVVDGCVRDWPKIQTLGVPMWTRGVTPHYASQSTLFPWAYNVPIACSRVLVLPGDIIIADDDGAVLVPAKMAPMVLEHTKAHEEWEVFSRMKLLEGGALRKYYPLSEEGWAEYEEWRKAKGD</sequence>
<evidence type="ECO:0000256" key="4">
    <source>
        <dbReference type="ARBA" id="ARBA00011233"/>
    </source>
</evidence>
<protein>
    <recommendedName>
        <fullName evidence="7">Putative 4-hydroxy-4-methyl-2-oxoglutarate aldolase</fullName>
        <ecNumber evidence="6">4.1.1.112</ecNumber>
        <ecNumber evidence="5">4.1.3.17</ecNumber>
    </recommendedName>
    <alternativeName>
        <fullName evidence="11">Oxaloacetate decarboxylase</fullName>
    </alternativeName>
    <alternativeName>
        <fullName evidence="9">Regulator of ribonuclease activity homolog</fullName>
    </alternativeName>
    <alternativeName>
        <fullName evidence="10">RraA-like protein</fullName>
    </alternativeName>
</protein>
<proteinExistence type="inferred from homology"/>
<dbReference type="GO" id="GO:0046872">
    <property type="term" value="F:metal ion binding"/>
    <property type="evidence" value="ECO:0007669"/>
    <property type="project" value="UniProtKB-KW"/>
</dbReference>
<comment type="cofactor">
    <cofactor evidence="2">
        <name>a divalent metal cation</name>
        <dbReference type="ChEBI" id="CHEBI:60240"/>
    </cofactor>
</comment>
<dbReference type="RefSeq" id="WP_141609289.1">
    <property type="nucleotide sequence ID" value="NZ_VIGC02000007.1"/>
</dbReference>
<dbReference type="Proteomes" id="UP000317371">
    <property type="component" value="Unassembled WGS sequence"/>
</dbReference>
<dbReference type="SUPFAM" id="SSF89562">
    <property type="entry name" value="RraA-like"/>
    <property type="match status" value="1"/>
</dbReference>
<comment type="similarity">
    <text evidence="3">Belongs to the class II aldolase/RraA-like family.</text>
</comment>
<comment type="caution">
    <text evidence="14">The sequence shown here is derived from an EMBL/GenBank/DDBJ whole genome shotgun (WGS) entry which is preliminary data.</text>
</comment>
<organism evidence="14 15">
    <name type="scientific">Litorilinea aerophila</name>
    <dbReference type="NCBI Taxonomy" id="1204385"/>
    <lineage>
        <taxon>Bacteria</taxon>
        <taxon>Bacillati</taxon>
        <taxon>Chloroflexota</taxon>
        <taxon>Caldilineae</taxon>
        <taxon>Caldilineales</taxon>
        <taxon>Caldilineaceae</taxon>
        <taxon>Litorilinea</taxon>
    </lineage>
</organism>
<name>A0A540VIE5_9CHLR</name>
<evidence type="ECO:0000256" key="11">
    <source>
        <dbReference type="ARBA" id="ARBA00032305"/>
    </source>
</evidence>
<dbReference type="InterPro" id="IPR036704">
    <property type="entry name" value="RraA/RraA-like_sf"/>
</dbReference>
<dbReference type="Pfam" id="PF03737">
    <property type="entry name" value="RraA-like"/>
    <property type="match status" value="1"/>
</dbReference>
<dbReference type="AlphaFoldDB" id="A0A540VIE5"/>
<evidence type="ECO:0000313" key="14">
    <source>
        <dbReference type="EMBL" id="TQE96547.1"/>
    </source>
</evidence>
<accession>A0A540VIE5</accession>
<feature type="binding site" evidence="13">
    <location>
        <position position="152"/>
    </location>
    <ligand>
        <name>substrate</name>
    </ligand>
</feature>
<evidence type="ECO:0000256" key="10">
    <source>
        <dbReference type="ARBA" id="ARBA00030169"/>
    </source>
</evidence>
<dbReference type="GO" id="GO:0008948">
    <property type="term" value="F:oxaloacetate decarboxylase activity"/>
    <property type="evidence" value="ECO:0007669"/>
    <property type="project" value="UniProtKB-EC"/>
</dbReference>
<comment type="catalytic activity">
    <reaction evidence="12">
        <text>oxaloacetate + H(+) = pyruvate + CO2</text>
        <dbReference type="Rhea" id="RHEA:15641"/>
        <dbReference type="ChEBI" id="CHEBI:15361"/>
        <dbReference type="ChEBI" id="CHEBI:15378"/>
        <dbReference type="ChEBI" id="CHEBI:16452"/>
        <dbReference type="ChEBI" id="CHEBI:16526"/>
        <dbReference type="EC" id="4.1.1.112"/>
    </reaction>
</comment>
<comment type="cofactor">
    <cofactor evidence="13">
        <name>Mg(2+)</name>
        <dbReference type="ChEBI" id="CHEBI:18420"/>
    </cofactor>
</comment>
<feature type="binding site" evidence="13">
    <location>
        <position position="153"/>
    </location>
    <ligand>
        <name>Mg(2+)</name>
        <dbReference type="ChEBI" id="CHEBI:18420"/>
    </ligand>
</feature>
<evidence type="ECO:0000256" key="13">
    <source>
        <dbReference type="PIRSR" id="PIRSR605493-1"/>
    </source>
</evidence>
<dbReference type="InterPro" id="IPR005493">
    <property type="entry name" value="RraA/RraA-like"/>
</dbReference>
<dbReference type="InParanoid" id="A0A540VIE5"/>
<dbReference type="NCBIfam" id="NF006093">
    <property type="entry name" value="PRK08245.1"/>
    <property type="match status" value="1"/>
</dbReference>
<dbReference type="Gene3D" id="3.50.30.40">
    <property type="entry name" value="Ribonuclease E inhibitor RraA/RraA-like"/>
    <property type="match status" value="1"/>
</dbReference>
<comment type="catalytic activity">
    <reaction evidence="1">
        <text>4-hydroxy-4-methyl-2-oxoglutarate = 2 pyruvate</text>
        <dbReference type="Rhea" id="RHEA:22748"/>
        <dbReference type="ChEBI" id="CHEBI:15361"/>
        <dbReference type="ChEBI" id="CHEBI:58276"/>
        <dbReference type="EC" id="4.1.3.17"/>
    </reaction>
</comment>
<keyword evidence="15" id="KW-1185">Reference proteome</keyword>
<evidence type="ECO:0000256" key="2">
    <source>
        <dbReference type="ARBA" id="ARBA00001968"/>
    </source>
</evidence>
<reference evidence="14 15" key="1">
    <citation type="submission" date="2019-06" db="EMBL/GenBank/DDBJ databases">
        <title>Genome sequence of Litorilinea aerophila BAA-2444.</title>
        <authorList>
            <person name="Maclea K.S."/>
            <person name="Maurais E.G."/>
            <person name="Iannazzi L.C."/>
        </authorList>
    </citation>
    <scope>NUCLEOTIDE SEQUENCE [LARGE SCALE GENOMIC DNA]</scope>
    <source>
        <strain evidence="14 15">ATCC BAA-2444</strain>
    </source>
</reference>
<keyword evidence="13" id="KW-0479">Metal-binding</keyword>
<gene>
    <name evidence="14" type="ORF">FKZ61_06540</name>
</gene>
<dbReference type="OrthoDB" id="9784786at2"/>
<comment type="function">
    <text evidence="8">Catalyzes the aldol cleavage of 4-hydroxy-4-methyl-2-oxoglutarate (HMG) into 2 molecules of pyruvate. Also contains a secondary oxaloacetate (OAA) decarboxylase activity due to the common pyruvate enolate transition state formed following C-C bond cleavage in the retro-aldol and decarboxylation reactions.</text>
</comment>
<dbReference type="GO" id="GO:0047443">
    <property type="term" value="F:4-hydroxy-4-methyl-2-oxoglutarate aldolase activity"/>
    <property type="evidence" value="ECO:0007669"/>
    <property type="project" value="UniProtKB-EC"/>
</dbReference>
<evidence type="ECO:0000256" key="8">
    <source>
        <dbReference type="ARBA" id="ARBA00025046"/>
    </source>
</evidence>
<dbReference type="EMBL" id="VIGC01000007">
    <property type="protein sequence ID" value="TQE96547.1"/>
    <property type="molecule type" value="Genomic_DNA"/>
</dbReference>
<dbReference type="PANTHER" id="PTHR33254">
    <property type="entry name" value="4-HYDROXY-4-METHYL-2-OXOGLUTARATE ALDOLASE 3-RELATED"/>
    <property type="match status" value="1"/>
</dbReference>
<feature type="binding site" evidence="13">
    <location>
        <begin position="130"/>
        <end position="133"/>
    </location>
    <ligand>
        <name>substrate</name>
    </ligand>
</feature>
<dbReference type="PANTHER" id="PTHR33254:SF4">
    <property type="entry name" value="4-HYDROXY-4-METHYL-2-OXOGLUTARATE ALDOLASE 3-RELATED"/>
    <property type="match status" value="1"/>
</dbReference>
<evidence type="ECO:0000256" key="5">
    <source>
        <dbReference type="ARBA" id="ARBA00012213"/>
    </source>
</evidence>